<evidence type="ECO:0000313" key="2">
    <source>
        <dbReference type="Proteomes" id="UP001139365"/>
    </source>
</evidence>
<protein>
    <submittedName>
        <fullName evidence="1">Nucleotidyltransferase family protein</fullName>
    </submittedName>
</protein>
<proteinExistence type="predicted"/>
<dbReference type="InterPro" id="IPR039498">
    <property type="entry name" value="NTP_transf_5"/>
</dbReference>
<organism evidence="1 2">
    <name type="scientific">Candidatus Colimorpha enterica</name>
    <dbReference type="NCBI Taxonomy" id="3083063"/>
    <lineage>
        <taxon>Bacteria</taxon>
        <taxon>Pseudomonadati</taxon>
        <taxon>Bacteroidota</taxon>
        <taxon>Bacteroidia</taxon>
        <taxon>Bacteroidales</taxon>
        <taxon>Candidatus Colimorpha</taxon>
    </lineage>
</organism>
<name>A0AAE3FFV9_9BACT</name>
<accession>A0AAE3FFV9</accession>
<reference evidence="1 2" key="1">
    <citation type="submission" date="2022-03" db="EMBL/GenBank/DDBJ databases">
        <title>Metagenome-assembled genomes from swine fecal metagenomes.</title>
        <authorList>
            <person name="Holman D.B."/>
            <person name="Kommadath A."/>
        </authorList>
    </citation>
    <scope>NUCLEOTIDE SEQUENCE [LARGE SCALE GENOMIC DNA]</scope>
    <source>
        <strain evidence="1">SUG147</strain>
    </source>
</reference>
<sequence length="367" mass="40477">MEAVICDTVHGRDEFAALPDGLKKRFICDARATVAVQSKRSEDFARTYRTLREKGLSPLVVKGISCRRLWKNPDARPSGDEDLLIRPEWLGDVLAVMEENGFAVSREGDVVCYSPLSGLTVEIHTSLFPTDSEYFSGFNGCFDRVFESPDLFTACGTEFLTPEPTLFVTYLFLHALKHFIHSGVGIRQLFDISLFAGSCGQKTDWGFVYRAAESAGAVGWYAAVLSVLRNEIGLDTVSAGIPSGHIGRTDTAPLVNDIISGAVFGAYDMARHHSGSITLGEVEGGGLLKTLFPPLRVMKKRYPFLDDRPFLLPAAWLRRIAGYRKEAKKTGASLSRSLEIGNGRKKLLKKYGVGKKRRGTPTFSERK</sequence>
<comment type="caution">
    <text evidence="1">The sequence shown here is derived from an EMBL/GenBank/DDBJ whole genome shotgun (WGS) entry which is preliminary data.</text>
</comment>
<dbReference type="Proteomes" id="UP001139365">
    <property type="component" value="Unassembled WGS sequence"/>
</dbReference>
<gene>
    <name evidence="1" type="ORF">MR241_04935</name>
</gene>
<dbReference type="Pfam" id="PF14907">
    <property type="entry name" value="NTP_transf_5"/>
    <property type="match status" value="1"/>
</dbReference>
<evidence type="ECO:0000313" key="1">
    <source>
        <dbReference type="EMBL" id="MCI5755621.1"/>
    </source>
</evidence>
<dbReference type="EMBL" id="JALEMU010000075">
    <property type="protein sequence ID" value="MCI5755621.1"/>
    <property type="molecule type" value="Genomic_DNA"/>
</dbReference>
<dbReference type="AlphaFoldDB" id="A0AAE3FFV9"/>